<dbReference type="EMBL" id="FPBV01000002">
    <property type="protein sequence ID" value="SFU47643.1"/>
    <property type="molecule type" value="Genomic_DNA"/>
</dbReference>
<evidence type="ECO:0000256" key="3">
    <source>
        <dbReference type="ARBA" id="ARBA00048267"/>
    </source>
</evidence>
<feature type="domain" description="CheB-type methylesterase" evidence="5">
    <location>
        <begin position="51"/>
        <end position="253"/>
    </location>
</feature>
<feature type="active site" evidence="4">
    <location>
        <position position="195"/>
    </location>
</feature>
<dbReference type="SUPFAM" id="SSF52738">
    <property type="entry name" value="Methylesterase CheB, C-terminal domain"/>
    <property type="match status" value="1"/>
</dbReference>
<dbReference type="OrthoDB" id="9793421at2"/>
<sequence length="255" mass="26414">MIRIPQPLCTGAPIFAKQRLCVDTLCRAVKGLASRQAKAHRVHQGGQPARWAPGVVVIGCSTGGPAALARLLPDFPADFPVPVVVLQHMPAGFTRPLAERLNRLCALMVKEGEDGEILRPGTAYVAPSGLQTTLAGTAGGVALRVWPEERAPLEYASDEALAPLYKPCIDITLASAAEVFGGRVLAVILTGMGKDGLAGCRAVKSKGGRVVAEAASSAVVYGMPRVVAEAGLADGQAPVGELYSEIVRWMGGGTG</sequence>
<comment type="catalytic activity">
    <reaction evidence="3">
        <text>[protein]-L-glutamate 5-O-methyl ester + H2O = L-glutamyl-[protein] + methanol + H(+)</text>
        <dbReference type="Rhea" id="RHEA:23236"/>
        <dbReference type="Rhea" id="RHEA-COMP:10208"/>
        <dbReference type="Rhea" id="RHEA-COMP:10311"/>
        <dbReference type="ChEBI" id="CHEBI:15377"/>
        <dbReference type="ChEBI" id="CHEBI:15378"/>
        <dbReference type="ChEBI" id="CHEBI:17790"/>
        <dbReference type="ChEBI" id="CHEBI:29973"/>
        <dbReference type="ChEBI" id="CHEBI:82795"/>
        <dbReference type="EC" id="3.1.1.61"/>
    </reaction>
</comment>
<dbReference type="InterPro" id="IPR000673">
    <property type="entry name" value="Sig_transdc_resp-reg_Me-estase"/>
</dbReference>
<keyword evidence="7" id="KW-1185">Reference proteome</keyword>
<protein>
    <recommendedName>
        <fullName evidence="2">protein-glutamate methylesterase</fullName>
        <ecNumber evidence="2">3.1.1.61</ecNumber>
    </recommendedName>
</protein>
<dbReference type="GO" id="GO:0000156">
    <property type="term" value="F:phosphorelay response regulator activity"/>
    <property type="evidence" value="ECO:0007669"/>
    <property type="project" value="InterPro"/>
</dbReference>
<dbReference type="CDD" id="cd16432">
    <property type="entry name" value="CheB_Rec"/>
    <property type="match status" value="1"/>
</dbReference>
<evidence type="ECO:0000313" key="6">
    <source>
        <dbReference type="EMBL" id="SFU47643.1"/>
    </source>
</evidence>
<dbReference type="PANTHER" id="PTHR42872">
    <property type="entry name" value="PROTEIN-GLUTAMATE METHYLESTERASE/PROTEIN-GLUTAMINE GLUTAMINASE"/>
    <property type="match status" value="1"/>
</dbReference>
<dbReference type="Proteomes" id="UP000183508">
    <property type="component" value="Unassembled WGS sequence"/>
</dbReference>
<feature type="active site" evidence="4">
    <location>
        <position position="61"/>
    </location>
</feature>
<dbReference type="GO" id="GO:0006935">
    <property type="term" value="P:chemotaxis"/>
    <property type="evidence" value="ECO:0007669"/>
    <property type="project" value="UniProtKB-UniRule"/>
</dbReference>
<dbReference type="STRING" id="392015.SAMN05421543_102196"/>
<evidence type="ECO:0000256" key="1">
    <source>
        <dbReference type="ARBA" id="ARBA00022801"/>
    </source>
</evidence>
<reference evidence="7" key="1">
    <citation type="submission" date="2016-10" db="EMBL/GenBank/DDBJ databases">
        <authorList>
            <person name="Varghese N."/>
        </authorList>
    </citation>
    <scope>NUCLEOTIDE SEQUENCE [LARGE SCALE GENOMIC DNA]</scope>
    <source>
        <strain evidence="7">DSM 17980</strain>
    </source>
</reference>
<keyword evidence="4" id="KW-0145">Chemotaxis</keyword>
<evidence type="ECO:0000313" key="7">
    <source>
        <dbReference type="Proteomes" id="UP000183508"/>
    </source>
</evidence>
<name>A0A1I7GGT2_9BACL</name>
<evidence type="ECO:0000256" key="2">
    <source>
        <dbReference type="ARBA" id="ARBA00039140"/>
    </source>
</evidence>
<evidence type="ECO:0000256" key="4">
    <source>
        <dbReference type="PROSITE-ProRule" id="PRU00050"/>
    </source>
</evidence>
<dbReference type="Gene3D" id="3.40.50.180">
    <property type="entry name" value="Methylesterase CheB, C-terminal domain"/>
    <property type="match status" value="1"/>
</dbReference>
<dbReference type="InterPro" id="IPR035909">
    <property type="entry name" value="CheB_C"/>
</dbReference>
<accession>A0A1I7GGT2</accession>
<feature type="active site" evidence="4">
    <location>
        <position position="88"/>
    </location>
</feature>
<dbReference type="GO" id="GO:0005737">
    <property type="term" value="C:cytoplasm"/>
    <property type="evidence" value="ECO:0007669"/>
    <property type="project" value="InterPro"/>
</dbReference>
<proteinExistence type="predicted"/>
<dbReference type="EC" id="3.1.1.61" evidence="2"/>
<dbReference type="PROSITE" id="PS50122">
    <property type="entry name" value="CHEB"/>
    <property type="match status" value="1"/>
</dbReference>
<dbReference type="PANTHER" id="PTHR42872:SF3">
    <property type="entry name" value="PROTEIN-GLUTAMATE METHYLESTERASE_PROTEIN-GLUTAMINE GLUTAMINASE 1"/>
    <property type="match status" value="1"/>
</dbReference>
<dbReference type="GO" id="GO:0008984">
    <property type="term" value="F:protein-glutamate methylesterase activity"/>
    <property type="evidence" value="ECO:0007669"/>
    <property type="project" value="UniProtKB-EC"/>
</dbReference>
<dbReference type="Pfam" id="PF01339">
    <property type="entry name" value="CheB_methylest"/>
    <property type="match status" value="1"/>
</dbReference>
<keyword evidence="1 4" id="KW-0378">Hydrolase</keyword>
<dbReference type="AlphaFoldDB" id="A0A1I7GGT2"/>
<organism evidence="6 7">
    <name type="scientific">Alicyclobacillus macrosporangiidus</name>
    <dbReference type="NCBI Taxonomy" id="392015"/>
    <lineage>
        <taxon>Bacteria</taxon>
        <taxon>Bacillati</taxon>
        <taxon>Bacillota</taxon>
        <taxon>Bacilli</taxon>
        <taxon>Bacillales</taxon>
        <taxon>Alicyclobacillaceae</taxon>
        <taxon>Alicyclobacillus</taxon>
    </lineage>
</organism>
<evidence type="ECO:0000259" key="5">
    <source>
        <dbReference type="PROSITE" id="PS50122"/>
    </source>
</evidence>
<gene>
    <name evidence="6" type="ORF">SAMN05421543_102196</name>
</gene>